<dbReference type="Pfam" id="PF10604">
    <property type="entry name" value="Polyketide_cyc2"/>
    <property type="match status" value="1"/>
</dbReference>
<feature type="domain" description="Nitroreductase" evidence="3">
    <location>
        <begin position="30"/>
        <end position="200"/>
    </location>
</feature>
<sequence length="401" mass="44433">MHSPKSNEPVPVRYDVEDVDLASVDGVLSTTRSVRLRLDLERPVSNDLLLDCIDIAEQGPGGGNQSSRRWLIIRDRDQKQALSELYWEGAGKWMASARDKLADTDHRNANVMRSAAHLAEHLADVPALVIPCIWGVHDDSKKPGLFDSVVQSAWSFCLAARARGLATAWTTAILNHDTEIRDLLEIPAGITPVALLPVAYSKGGDFASVPRRSAKEISYFDRWGRTWENRDDQAARRITEGPGVTVEIDVDAPPTKVWSLICDISLSAQFSEEFQGAEWAEGHSGPAVGARFVGTNRHPAVGEWQTTSTITEFTENQRFGWAVGDDEETAAARWRWEIDELHGHRCRLRHTVRLGPGPSGLTPAIEQMPDKEALIVDRRQQEHLANMVRCVEGVKALAETS</sequence>
<dbReference type="SUPFAM" id="SSF55961">
    <property type="entry name" value="Bet v1-like"/>
    <property type="match status" value="1"/>
</dbReference>
<dbReference type="PANTHER" id="PTHR43673">
    <property type="entry name" value="NAD(P)H NITROREDUCTASE YDGI-RELATED"/>
    <property type="match status" value="1"/>
</dbReference>
<dbReference type="CDD" id="cd07812">
    <property type="entry name" value="SRPBCC"/>
    <property type="match status" value="1"/>
</dbReference>
<dbReference type="SUPFAM" id="SSF55469">
    <property type="entry name" value="FMN-dependent nitroreductase-like"/>
    <property type="match status" value="1"/>
</dbReference>
<dbReference type="Pfam" id="PF00881">
    <property type="entry name" value="Nitroreductase"/>
    <property type="match status" value="1"/>
</dbReference>
<accession>A0A381PB05</accession>
<dbReference type="InterPro" id="IPR023393">
    <property type="entry name" value="START-like_dom_sf"/>
</dbReference>
<reference evidence="4" key="1">
    <citation type="submission" date="2018-05" db="EMBL/GenBank/DDBJ databases">
        <authorList>
            <person name="Lanie J.A."/>
            <person name="Ng W.-L."/>
            <person name="Kazmierczak K.M."/>
            <person name="Andrzejewski T.M."/>
            <person name="Davidsen T.M."/>
            <person name="Wayne K.J."/>
            <person name="Tettelin H."/>
            <person name="Glass J.I."/>
            <person name="Rusch D."/>
            <person name="Podicherti R."/>
            <person name="Tsui H.-C.T."/>
            <person name="Winkler M.E."/>
        </authorList>
    </citation>
    <scope>NUCLEOTIDE SEQUENCE</scope>
</reference>
<evidence type="ECO:0000256" key="1">
    <source>
        <dbReference type="ARBA" id="ARBA00007118"/>
    </source>
</evidence>
<name>A0A381PB05_9ZZZZ</name>
<gene>
    <name evidence="4" type="ORF">METZ01_LOCUS17010</name>
</gene>
<dbReference type="InterPro" id="IPR019587">
    <property type="entry name" value="Polyketide_cyclase/dehydratase"/>
</dbReference>
<dbReference type="GO" id="GO:0016491">
    <property type="term" value="F:oxidoreductase activity"/>
    <property type="evidence" value="ECO:0007669"/>
    <property type="project" value="UniProtKB-KW"/>
</dbReference>
<dbReference type="InterPro" id="IPR000415">
    <property type="entry name" value="Nitroreductase-like"/>
</dbReference>
<evidence type="ECO:0000313" key="4">
    <source>
        <dbReference type="EMBL" id="SUZ64156.1"/>
    </source>
</evidence>
<dbReference type="Gene3D" id="3.40.109.10">
    <property type="entry name" value="NADH Oxidase"/>
    <property type="match status" value="1"/>
</dbReference>
<proteinExistence type="inferred from homology"/>
<protein>
    <recommendedName>
        <fullName evidence="3">Nitroreductase domain-containing protein</fullName>
    </recommendedName>
</protein>
<dbReference type="InterPro" id="IPR029479">
    <property type="entry name" value="Nitroreductase"/>
</dbReference>
<dbReference type="CDD" id="cd02062">
    <property type="entry name" value="Nitro_FMN_reductase"/>
    <property type="match status" value="1"/>
</dbReference>
<dbReference type="EMBL" id="UINC01000928">
    <property type="protein sequence ID" value="SUZ64156.1"/>
    <property type="molecule type" value="Genomic_DNA"/>
</dbReference>
<organism evidence="4">
    <name type="scientific">marine metagenome</name>
    <dbReference type="NCBI Taxonomy" id="408172"/>
    <lineage>
        <taxon>unclassified sequences</taxon>
        <taxon>metagenomes</taxon>
        <taxon>ecological metagenomes</taxon>
    </lineage>
</organism>
<dbReference type="AlphaFoldDB" id="A0A381PB05"/>
<comment type="similarity">
    <text evidence="1">Belongs to the nitroreductase family.</text>
</comment>
<keyword evidence="2" id="KW-0560">Oxidoreductase</keyword>
<dbReference type="PANTHER" id="PTHR43673:SF10">
    <property type="entry name" value="NADH DEHYDROGENASE_NAD(P)H NITROREDUCTASE XCC3605-RELATED"/>
    <property type="match status" value="1"/>
</dbReference>
<evidence type="ECO:0000259" key="3">
    <source>
        <dbReference type="Pfam" id="PF00881"/>
    </source>
</evidence>
<evidence type="ECO:0000256" key="2">
    <source>
        <dbReference type="ARBA" id="ARBA00023002"/>
    </source>
</evidence>
<dbReference type="Gene3D" id="3.30.530.20">
    <property type="match status" value="1"/>
</dbReference>